<gene>
    <name evidence="1" type="ORF">EVAR_25801_1</name>
</gene>
<reference evidence="1 2" key="1">
    <citation type="journal article" date="2019" name="Commun. Biol.">
        <title>The bagworm genome reveals a unique fibroin gene that provides high tensile strength.</title>
        <authorList>
            <person name="Kono N."/>
            <person name="Nakamura H."/>
            <person name="Ohtoshi R."/>
            <person name="Tomita M."/>
            <person name="Numata K."/>
            <person name="Arakawa K."/>
        </authorList>
    </citation>
    <scope>NUCLEOTIDE SEQUENCE [LARGE SCALE GENOMIC DNA]</scope>
</reference>
<name>A0A4C1VSQ5_EUMVA</name>
<comment type="caution">
    <text evidence="1">The sequence shown here is derived from an EMBL/GenBank/DDBJ whole genome shotgun (WGS) entry which is preliminary data.</text>
</comment>
<dbReference type="AlphaFoldDB" id="A0A4C1VSQ5"/>
<dbReference type="EMBL" id="BGZK01000413">
    <property type="protein sequence ID" value="GBP42176.1"/>
    <property type="molecule type" value="Genomic_DNA"/>
</dbReference>
<protein>
    <submittedName>
        <fullName evidence="1">Uncharacterized protein</fullName>
    </submittedName>
</protein>
<organism evidence="1 2">
    <name type="scientific">Eumeta variegata</name>
    <name type="common">Bagworm moth</name>
    <name type="synonym">Eumeta japonica</name>
    <dbReference type="NCBI Taxonomy" id="151549"/>
    <lineage>
        <taxon>Eukaryota</taxon>
        <taxon>Metazoa</taxon>
        <taxon>Ecdysozoa</taxon>
        <taxon>Arthropoda</taxon>
        <taxon>Hexapoda</taxon>
        <taxon>Insecta</taxon>
        <taxon>Pterygota</taxon>
        <taxon>Neoptera</taxon>
        <taxon>Endopterygota</taxon>
        <taxon>Lepidoptera</taxon>
        <taxon>Glossata</taxon>
        <taxon>Ditrysia</taxon>
        <taxon>Tineoidea</taxon>
        <taxon>Psychidae</taxon>
        <taxon>Oiketicinae</taxon>
        <taxon>Eumeta</taxon>
    </lineage>
</organism>
<proteinExistence type="predicted"/>
<sequence length="133" mass="14251">MGDLLRLPFPESVLIIAYADDVSFLVGFQTKLEIEIKACEGKAPPTASHLVFRKSDPGCCIGDSFGGGTRRFYLFRQQAASIIERASQCFNKLSKVSAASWGIRLVSTAALPMLAGVLQADLRVRGAADKSAA</sequence>
<dbReference type="OrthoDB" id="7382669at2759"/>
<accession>A0A4C1VSQ5</accession>
<dbReference type="Proteomes" id="UP000299102">
    <property type="component" value="Unassembled WGS sequence"/>
</dbReference>
<evidence type="ECO:0000313" key="1">
    <source>
        <dbReference type="EMBL" id="GBP42176.1"/>
    </source>
</evidence>
<keyword evidence="2" id="KW-1185">Reference proteome</keyword>
<evidence type="ECO:0000313" key="2">
    <source>
        <dbReference type="Proteomes" id="UP000299102"/>
    </source>
</evidence>